<dbReference type="KEGG" id="hdu:HD_0175"/>
<reference evidence="2" key="1">
    <citation type="submission" date="2003-06" db="EMBL/GenBank/DDBJ databases">
        <title>The complete genome sequence of Haemophilus ducreyi.</title>
        <authorList>
            <person name="Munson R.S. Jr."/>
            <person name="Ray W.C."/>
            <person name="Mahairas G."/>
            <person name="Sabo P."/>
            <person name="Mungur R."/>
            <person name="Johnson L."/>
            <person name="Nguyen D."/>
            <person name="Wang J."/>
            <person name="Forst C."/>
            <person name="Hood L."/>
        </authorList>
    </citation>
    <scope>NUCLEOTIDE SEQUENCE [LARGE SCALE GENOMIC DNA]</scope>
    <source>
        <strain evidence="2">35000HP / ATCC 700724</strain>
    </source>
</reference>
<protein>
    <submittedName>
        <fullName evidence="1">Uncharacterized protein</fullName>
    </submittedName>
</protein>
<evidence type="ECO:0000313" key="1">
    <source>
        <dbReference type="EMBL" id="AAP95168.1"/>
    </source>
</evidence>
<proteinExistence type="predicted"/>
<keyword evidence="2" id="KW-1185">Reference proteome</keyword>
<dbReference type="AlphaFoldDB" id="Q7VPB4"/>
<evidence type="ECO:0000313" key="2">
    <source>
        <dbReference type="Proteomes" id="UP000001022"/>
    </source>
</evidence>
<organism evidence="1 2">
    <name type="scientific">Haemophilus ducreyi (strain 35000HP / ATCC 700724)</name>
    <dbReference type="NCBI Taxonomy" id="233412"/>
    <lineage>
        <taxon>Bacteria</taxon>
        <taxon>Pseudomonadati</taxon>
        <taxon>Pseudomonadota</taxon>
        <taxon>Gammaproteobacteria</taxon>
        <taxon>Pasteurellales</taxon>
        <taxon>Pasteurellaceae</taxon>
        <taxon>Haemophilus</taxon>
    </lineage>
</organism>
<gene>
    <name evidence="1" type="ordered locus">HD_0175</name>
</gene>
<dbReference type="Proteomes" id="UP000001022">
    <property type="component" value="Chromosome"/>
</dbReference>
<name>Q7VPB4_HAEDU</name>
<sequence length="43" mass="4960">MPSRSKPITLYLLIIFSIIEKRSDLAKILQNQTAYCINLFGFV</sequence>
<accession>Q7VPB4</accession>
<dbReference type="HOGENOM" id="CLU_3234275_0_0_6"/>
<dbReference type="EMBL" id="AE017143">
    <property type="protein sequence ID" value="AAP95168.1"/>
    <property type="molecule type" value="Genomic_DNA"/>
</dbReference>